<organism evidence="1 2">
    <name type="scientific">Flavobacterium pisciphilum</name>
    <dbReference type="NCBI Taxonomy" id="2893755"/>
    <lineage>
        <taxon>Bacteria</taxon>
        <taxon>Pseudomonadati</taxon>
        <taxon>Bacteroidota</taxon>
        <taxon>Flavobacteriia</taxon>
        <taxon>Flavobacteriales</taxon>
        <taxon>Flavobacteriaceae</taxon>
        <taxon>Flavobacterium</taxon>
    </lineage>
</organism>
<reference evidence="1" key="1">
    <citation type="submission" date="2021-11" db="EMBL/GenBank/DDBJ databases">
        <title>Description of novel Flavobacterium species.</title>
        <authorList>
            <person name="Saticioglu I.B."/>
            <person name="Ay H."/>
            <person name="Altun S."/>
            <person name="Duman M."/>
        </authorList>
    </citation>
    <scope>NUCLEOTIDE SEQUENCE</scope>
    <source>
        <strain evidence="1">F-65</strain>
    </source>
</reference>
<gene>
    <name evidence="1" type="ORF">LNQ49_22170</name>
</gene>
<accession>A0ABS8MZU1</accession>
<comment type="caution">
    <text evidence="1">The sequence shown here is derived from an EMBL/GenBank/DDBJ whole genome shotgun (WGS) entry which is preliminary data.</text>
</comment>
<keyword evidence="2" id="KW-1185">Reference proteome</keyword>
<dbReference type="EMBL" id="JAJJMO010000001">
    <property type="protein sequence ID" value="MCC9074303.1"/>
    <property type="molecule type" value="Genomic_DNA"/>
</dbReference>
<evidence type="ECO:0000313" key="1">
    <source>
        <dbReference type="EMBL" id="MCC9074303.1"/>
    </source>
</evidence>
<evidence type="ECO:0008006" key="3">
    <source>
        <dbReference type="Google" id="ProtNLM"/>
    </source>
</evidence>
<protein>
    <recommendedName>
        <fullName evidence="3">Tissue inhibitor of metalloproteinase</fullName>
    </recommendedName>
</protein>
<sequence>MKKNNLLLLVLVLLVSCTKDTQRVEMKCYVYDSISKTPIGNVEVIQLLDGEHVVVAMSSIKGYFEVSKQTKLSLGMESHNLANLILLKKQNYLTDTIEVYGNSNDLYKKDSIFMKRSK</sequence>
<dbReference type="PROSITE" id="PS51257">
    <property type="entry name" value="PROKAR_LIPOPROTEIN"/>
    <property type="match status" value="1"/>
</dbReference>
<name>A0ABS8MZU1_9FLAO</name>
<evidence type="ECO:0000313" key="2">
    <source>
        <dbReference type="Proteomes" id="UP001430919"/>
    </source>
</evidence>
<dbReference type="RefSeq" id="WP_229991120.1">
    <property type="nucleotide sequence ID" value="NZ_JAJJMO010000001.1"/>
</dbReference>
<proteinExistence type="predicted"/>
<dbReference type="Proteomes" id="UP001430919">
    <property type="component" value="Unassembled WGS sequence"/>
</dbReference>